<dbReference type="PRINTS" id="PR01374">
    <property type="entry name" value="TONBPROTEIN"/>
</dbReference>
<evidence type="ECO:0000256" key="7">
    <source>
        <dbReference type="ARBA" id="ARBA00022927"/>
    </source>
</evidence>
<keyword evidence="4" id="KW-1003">Cell membrane</keyword>
<evidence type="ECO:0000259" key="11">
    <source>
        <dbReference type="PROSITE" id="PS52015"/>
    </source>
</evidence>
<evidence type="ECO:0000256" key="5">
    <source>
        <dbReference type="ARBA" id="ARBA00022519"/>
    </source>
</evidence>
<keyword evidence="9 10" id="KW-0472">Membrane</keyword>
<dbReference type="SUPFAM" id="SSF74653">
    <property type="entry name" value="TolA/TonB C-terminal domain"/>
    <property type="match status" value="1"/>
</dbReference>
<sequence length="242" mass="26256">MTSTTAATTMDFRDTTERIPIGAADLKANSQRLLRKALIVSATIHLTLVGIYVLSTVWKPKDDVEYTGRVIRMQTLPPPPSLSNAPPPPVIPNQPIVKPTIGTPVPVPDAQAPEQTIMTQQEIAAINAPVGVGGSGKDSLVITSDELPSEGEFVYYEDPPTPVTQVQPAYPEFAREAQIQGKVILHVLVDKNGRVKNVKVIRGVTGLNEAAVDAIKKWVFKPALSNNKPVAVWVEIPMDFHF</sequence>
<dbReference type="GO" id="GO:0031992">
    <property type="term" value="F:energy transducer activity"/>
    <property type="evidence" value="ECO:0007669"/>
    <property type="project" value="InterPro"/>
</dbReference>
<dbReference type="InterPro" id="IPR003538">
    <property type="entry name" value="TonB"/>
</dbReference>
<keyword evidence="7" id="KW-0653">Protein transport</keyword>
<evidence type="ECO:0000256" key="1">
    <source>
        <dbReference type="ARBA" id="ARBA00004383"/>
    </source>
</evidence>
<gene>
    <name evidence="12" type="ORF">E6K74_10080</name>
    <name evidence="13" type="ORF">E6K77_03850</name>
</gene>
<evidence type="ECO:0000256" key="9">
    <source>
        <dbReference type="ARBA" id="ARBA00023136"/>
    </source>
</evidence>
<evidence type="ECO:0000256" key="4">
    <source>
        <dbReference type="ARBA" id="ARBA00022475"/>
    </source>
</evidence>
<evidence type="ECO:0000313" key="13">
    <source>
        <dbReference type="EMBL" id="TMQ64462.1"/>
    </source>
</evidence>
<dbReference type="Proteomes" id="UP000317366">
    <property type="component" value="Unassembled WGS sequence"/>
</dbReference>
<comment type="caution">
    <text evidence="12">The sequence shown here is derived from an EMBL/GenBank/DDBJ whole genome shotgun (WGS) entry which is preliminary data.</text>
</comment>
<evidence type="ECO:0000256" key="2">
    <source>
        <dbReference type="ARBA" id="ARBA00006555"/>
    </source>
</evidence>
<feature type="transmembrane region" description="Helical" evidence="10">
    <location>
        <begin position="37"/>
        <end position="58"/>
    </location>
</feature>
<protein>
    <submittedName>
        <fullName evidence="12">Energy transducer TonB</fullName>
    </submittedName>
</protein>
<evidence type="ECO:0000256" key="3">
    <source>
        <dbReference type="ARBA" id="ARBA00022448"/>
    </source>
</evidence>
<dbReference type="Proteomes" id="UP000319829">
    <property type="component" value="Unassembled WGS sequence"/>
</dbReference>
<dbReference type="GO" id="GO:0030288">
    <property type="term" value="C:outer membrane-bounded periplasmic space"/>
    <property type="evidence" value="ECO:0007669"/>
    <property type="project" value="InterPro"/>
</dbReference>
<evidence type="ECO:0000256" key="8">
    <source>
        <dbReference type="ARBA" id="ARBA00022989"/>
    </source>
</evidence>
<dbReference type="GO" id="GO:0015031">
    <property type="term" value="P:protein transport"/>
    <property type="evidence" value="ECO:0007669"/>
    <property type="project" value="UniProtKB-KW"/>
</dbReference>
<accession>A0A538SP69</accession>
<keyword evidence="3" id="KW-0813">Transport</keyword>
<evidence type="ECO:0000256" key="6">
    <source>
        <dbReference type="ARBA" id="ARBA00022692"/>
    </source>
</evidence>
<dbReference type="AlphaFoldDB" id="A0A538SP69"/>
<name>A0A538SP69_UNCEI</name>
<dbReference type="InterPro" id="IPR006260">
    <property type="entry name" value="TonB/TolA_C"/>
</dbReference>
<dbReference type="PANTHER" id="PTHR33446">
    <property type="entry name" value="PROTEIN TONB-RELATED"/>
    <property type="match status" value="1"/>
</dbReference>
<comment type="similarity">
    <text evidence="2">Belongs to the TonB family.</text>
</comment>
<keyword evidence="8 10" id="KW-1133">Transmembrane helix</keyword>
<organism evidence="12 15">
    <name type="scientific">Eiseniibacteriota bacterium</name>
    <dbReference type="NCBI Taxonomy" id="2212470"/>
    <lineage>
        <taxon>Bacteria</taxon>
        <taxon>Candidatus Eiseniibacteriota</taxon>
    </lineage>
</organism>
<dbReference type="GO" id="GO:0055085">
    <property type="term" value="P:transmembrane transport"/>
    <property type="evidence" value="ECO:0007669"/>
    <property type="project" value="InterPro"/>
</dbReference>
<keyword evidence="6 10" id="KW-0812">Transmembrane</keyword>
<evidence type="ECO:0000256" key="10">
    <source>
        <dbReference type="SAM" id="Phobius"/>
    </source>
</evidence>
<dbReference type="Gene3D" id="3.30.1150.10">
    <property type="match status" value="1"/>
</dbReference>
<feature type="domain" description="TonB C-terminal" evidence="11">
    <location>
        <begin position="155"/>
        <end position="242"/>
    </location>
</feature>
<evidence type="ECO:0000313" key="15">
    <source>
        <dbReference type="Proteomes" id="UP000319829"/>
    </source>
</evidence>
<reference evidence="14 15" key="1">
    <citation type="journal article" date="2019" name="Nat. Microbiol.">
        <title>Mediterranean grassland soil C-N compound turnover is dependent on rainfall and depth, and is mediated by genomically divergent microorganisms.</title>
        <authorList>
            <person name="Diamond S."/>
            <person name="Andeer P.F."/>
            <person name="Li Z."/>
            <person name="Crits-Christoph A."/>
            <person name="Burstein D."/>
            <person name="Anantharaman K."/>
            <person name="Lane K.R."/>
            <person name="Thomas B.C."/>
            <person name="Pan C."/>
            <person name="Northen T.R."/>
            <person name="Banfield J.F."/>
        </authorList>
    </citation>
    <scope>NUCLEOTIDE SEQUENCE [LARGE SCALE GENOMIC DNA]</scope>
    <source>
        <strain evidence="12">WS_4</strain>
        <strain evidence="13">WS_7</strain>
    </source>
</reference>
<keyword evidence="5" id="KW-0997">Cell inner membrane</keyword>
<dbReference type="NCBIfam" id="TIGR01352">
    <property type="entry name" value="tonB_Cterm"/>
    <property type="match status" value="1"/>
</dbReference>
<dbReference type="GO" id="GO:0015891">
    <property type="term" value="P:siderophore transport"/>
    <property type="evidence" value="ECO:0007669"/>
    <property type="project" value="InterPro"/>
</dbReference>
<evidence type="ECO:0000313" key="12">
    <source>
        <dbReference type="EMBL" id="TMQ53174.1"/>
    </source>
</evidence>
<comment type="subcellular location">
    <subcellularLocation>
        <location evidence="1">Cell inner membrane</location>
        <topology evidence="1">Single-pass membrane protein</topology>
        <orientation evidence="1">Periplasmic side</orientation>
    </subcellularLocation>
</comment>
<dbReference type="EMBL" id="VBOU01000089">
    <property type="protein sequence ID" value="TMQ53174.1"/>
    <property type="molecule type" value="Genomic_DNA"/>
</dbReference>
<dbReference type="Pfam" id="PF03544">
    <property type="entry name" value="TonB_C"/>
    <property type="match status" value="1"/>
</dbReference>
<evidence type="ECO:0000313" key="14">
    <source>
        <dbReference type="Proteomes" id="UP000317366"/>
    </source>
</evidence>
<dbReference type="InterPro" id="IPR037682">
    <property type="entry name" value="TonB_C"/>
</dbReference>
<dbReference type="InterPro" id="IPR051045">
    <property type="entry name" value="TonB-dependent_transducer"/>
</dbReference>
<dbReference type="PROSITE" id="PS52015">
    <property type="entry name" value="TONB_CTD"/>
    <property type="match status" value="1"/>
</dbReference>
<dbReference type="EMBL" id="VBOX01000036">
    <property type="protein sequence ID" value="TMQ64462.1"/>
    <property type="molecule type" value="Genomic_DNA"/>
</dbReference>
<proteinExistence type="inferred from homology"/>
<dbReference type="GO" id="GO:0005886">
    <property type="term" value="C:plasma membrane"/>
    <property type="evidence" value="ECO:0007669"/>
    <property type="project" value="UniProtKB-SubCell"/>
</dbReference>